<dbReference type="GO" id="GO:0000160">
    <property type="term" value="P:phosphorelay signal transduction system"/>
    <property type="evidence" value="ECO:0007669"/>
    <property type="project" value="InterPro"/>
</dbReference>
<evidence type="ECO:0000313" key="4">
    <source>
        <dbReference type="EMBL" id="VTR95657.1"/>
    </source>
</evidence>
<dbReference type="Pfam" id="PF00072">
    <property type="entry name" value="Response_reg"/>
    <property type="match status" value="1"/>
</dbReference>
<dbReference type="Proteomes" id="UP000464178">
    <property type="component" value="Chromosome"/>
</dbReference>
<dbReference type="Gene3D" id="3.40.50.2300">
    <property type="match status" value="1"/>
</dbReference>
<evidence type="ECO:0000313" key="5">
    <source>
        <dbReference type="Proteomes" id="UP000464178"/>
    </source>
</evidence>
<dbReference type="InterPro" id="IPR011006">
    <property type="entry name" value="CheY-like_superfamily"/>
</dbReference>
<name>A0A6P2D443_9BACT</name>
<accession>A0A6P2D443</accession>
<dbReference type="PROSITE" id="PS50110">
    <property type="entry name" value="RESPONSE_REGULATORY"/>
    <property type="match status" value="1"/>
</dbReference>
<keyword evidence="4" id="KW-0238">DNA-binding</keyword>
<dbReference type="PANTHER" id="PTHR44591:SF3">
    <property type="entry name" value="RESPONSE REGULATORY DOMAIN-CONTAINING PROTEIN"/>
    <property type="match status" value="1"/>
</dbReference>
<keyword evidence="5" id="KW-1185">Reference proteome</keyword>
<organism evidence="4 5">
    <name type="scientific">Gemmata massiliana</name>
    <dbReference type="NCBI Taxonomy" id="1210884"/>
    <lineage>
        <taxon>Bacteria</taxon>
        <taxon>Pseudomonadati</taxon>
        <taxon>Planctomycetota</taxon>
        <taxon>Planctomycetia</taxon>
        <taxon>Gemmatales</taxon>
        <taxon>Gemmataceae</taxon>
        <taxon>Gemmata</taxon>
    </lineage>
</organism>
<dbReference type="AlphaFoldDB" id="A0A6P2D443"/>
<dbReference type="InterPro" id="IPR001789">
    <property type="entry name" value="Sig_transdc_resp-reg_receiver"/>
</dbReference>
<dbReference type="SUPFAM" id="SSF52172">
    <property type="entry name" value="CheY-like"/>
    <property type="match status" value="1"/>
</dbReference>
<dbReference type="SMART" id="SM00448">
    <property type="entry name" value="REC"/>
    <property type="match status" value="1"/>
</dbReference>
<dbReference type="PANTHER" id="PTHR44591">
    <property type="entry name" value="STRESS RESPONSE REGULATOR PROTEIN 1"/>
    <property type="match status" value="1"/>
</dbReference>
<feature type="domain" description="Response regulatory" evidence="3">
    <location>
        <begin position="8"/>
        <end position="122"/>
    </location>
</feature>
<dbReference type="RefSeq" id="WP_162670047.1">
    <property type="nucleotide sequence ID" value="NZ_LR593886.1"/>
</dbReference>
<dbReference type="InterPro" id="IPR050595">
    <property type="entry name" value="Bact_response_regulator"/>
</dbReference>
<proteinExistence type="predicted"/>
<gene>
    <name evidence="4" type="ORF">SOIL9_20570</name>
</gene>
<keyword evidence="1 2" id="KW-0597">Phosphoprotein</keyword>
<dbReference type="EMBL" id="LR593886">
    <property type="protein sequence ID" value="VTR95657.1"/>
    <property type="molecule type" value="Genomic_DNA"/>
</dbReference>
<dbReference type="CDD" id="cd00156">
    <property type="entry name" value="REC"/>
    <property type="match status" value="1"/>
</dbReference>
<dbReference type="KEGG" id="gms:SOIL9_20570"/>
<evidence type="ECO:0000259" key="3">
    <source>
        <dbReference type="PROSITE" id="PS50110"/>
    </source>
</evidence>
<evidence type="ECO:0000256" key="1">
    <source>
        <dbReference type="ARBA" id="ARBA00022553"/>
    </source>
</evidence>
<feature type="modified residue" description="4-aspartylphosphate" evidence="2">
    <location>
        <position position="57"/>
    </location>
</feature>
<dbReference type="GO" id="GO:0003677">
    <property type="term" value="F:DNA binding"/>
    <property type="evidence" value="ECO:0007669"/>
    <property type="project" value="UniProtKB-KW"/>
</dbReference>
<reference evidence="4 5" key="1">
    <citation type="submission" date="2019-05" db="EMBL/GenBank/DDBJ databases">
        <authorList>
            <consortium name="Science for Life Laboratories"/>
        </authorList>
    </citation>
    <scope>NUCLEOTIDE SEQUENCE [LARGE SCALE GENOMIC DNA]</scope>
    <source>
        <strain evidence="4">Soil9</strain>
    </source>
</reference>
<protein>
    <recommendedName>
        <fullName evidence="3">Response regulatory domain-containing protein</fullName>
    </recommendedName>
</protein>
<sequence length="132" mass="13644">MTVSPDPAVLLVDDSSAVRAALGAMLVHHGYNPRPARSGVHGVEMYRAGGVVAAILDVQMPDMDGPATFDALRALDPDLPCVFVSGDTAPYTEAELLARGAVAVLGKPVDLYRLGTLLAAIAPRAIPPDGNT</sequence>
<evidence type="ECO:0000256" key="2">
    <source>
        <dbReference type="PROSITE-ProRule" id="PRU00169"/>
    </source>
</evidence>